<dbReference type="RefSeq" id="WP_113921400.1">
    <property type="nucleotide sequence ID" value="NZ_QNRX01000017.1"/>
</dbReference>
<dbReference type="OrthoDB" id="9803668at2"/>
<comment type="caution">
    <text evidence="3">The sequence shown here is derived from an EMBL/GenBank/DDBJ whole genome shotgun (WGS) entry which is preliminary data.</text>
</comment>
<dbReference type="PANTHER" id="PTHR47618">
    <property type="entry name" value="BIFUNCTIONAL OLIGORIBONUCLEASE AND PAP PHOSPHATASE NRNA"/>
    <property type="match status" value="1"/>
</dbReference>
<dbReference type="SUPFAM" id="SSF64182">
    <property type="entry name" value="DHH phosphoesterases"/>
    <property type="match status" value="1"/>
</dbReference>
<organism evidence="3 4">
    <name type="scientific">Alkalibaculum bacchi</name>
    <dbReference type="NCBI Taxonomy" id="645887"/>
    <lineage>
        <taxon>Bacteria</taxon>
        <taxon>Bacillati</taxon>
        <taxon>Bacillota</taxon>
        <taxon>Clostridia</taxon>
        <taxon>Eubacteriales</taxon>
        <taxon>Eubacteriaceae</taxon>
        <taxon>Alkalibaculum</taxon>
    </lineage>
</organism>
<accession>A0A366I0X3</accession>
<gene>
    <name evidence="3" type="ORF">DES36_11739</name>
</gene>
<dbReference type="InterPro" id="IPR038763">
    <property type="entry name" value="DHH_sf"/>
</dbReference>
<evidence type="ECO:0000259" key="1">
    <source>
        <dbReference type="Pfam" id="PF01368"/>
    </source>
</evidence>
<dbReference type="Gene3D" id="3.10.310.30">
    <property type="match status" value="1"/>
</dbReference>
<evidence type="ECO:0000313" key="3">
    <source>
        <dbReference type="EMBL" id="RBP59944.1"/>
    </source>
</evidence>
<dbReference type="EMBL" id="QNRX01000017">
    <property type="protein sequence ID" value="RBP59944.1"/>
    <property type="molecule type" value="Genomic_DNA"/>
</dbReference>
<dbReference type="InterPro" id="IPR001667">
    <property type="entry name" value="DDH_dom"/>
</dbReference>
<feature type="domain" description="DHHA1" evidence="2">
    <location>
        <begin position="225"/>
        <end position="307"/>
    </location>
</feature>
<dbReference type="PANTHER" id="PTHR47618:SF1">
    <property type="entry name" value="BIFUNCTIONAL OLIGORIBONUCLEASE AND PAP PHOSPHATASE NRNA"/>
    <property type="match status" value="1"/>
</dbReference>
<dbReference type="AlphaFoldDB" id="A0A366I0X3"/>
<dbReference type="Pfam" id="PF01368">
    <property type="entry name" value="DHH"/>
    <property type="match status" value="1"/>
</dbReference>
<feature type="domain" description="DDH" evidence="1">
    <location>
        <begin position="14"/>
        <end position="149"/>
    </location>
</feature>
<dbReference type="Pfam" id="PF02272">
    <property type="entry name" value="DHHA1"/>
    <property type="match status" value="1"/>
</dbReference>
<dbReference type="Proteomes" id="UP000253490">
    <property type="component" value="Unassembled WGS sequence"/>
</dbReference>
<dbReference type="GO" id="GO:0003676">
    <property type="term" value="F:nucleic acid binding"/>
    <property type="evidence" value="ECO:0007669"/>
    <property type="project" value="InterPro"/>
</dbReference>
<protein>
    <submittedName>
        <fullName evidence="3">Phosphoesterase RecJ-like protein</fullName>
    </submittedName>
</protein>
<evidence type="ECO:0000313" key="4">
    <source>
        <dbReference type="Proteomes" id="UP000253490"/>
    </source>
</evidence>
<proteinExistence type="predicted"/>
<reference evidence="3 4" key="1">
    <citation type="submission" date="2018-06" db="EMBL/GenBank/DDBJ databases">
        <title>Genomic Encyclopedia of Type Strains, Phase IV (KMG-IV): sequencing the most valuable type-strain genomes for metagenomic binning, comparative biology and taxonomic classification.</title>
        <authorList>
            <person name="Goeker M."/>
        </authorList>
    </citation>
    <scope>NUCLEOTIDE SEQUENCE [LARGE SCALE GENOMIC DNA]</scope>
    <source>
        <strain evidence="3 4">DSM 22112</strain>
    </source>
</reference>
<dbReference type="InterPro" id="IPR051319">
    <property type="entry name" value="Oligoribo/pAp-PDE_c-di-AMP_PDE"/>
</dbReference>
<evidence type="ECO:0000259" key="2">
    <source>
        <dbReference type="Pfam" id="PF02272"/>
    </source>
</evidence>
<dbReference type="InterPro" id="IPR003156">
    <property type="entry name" value="DHHA1_dom"/>
</dbReference>
<name>A0A366I0X3_9FIRM</name>
<sequence length="312" mass="34667">MDHIIKAIHKYQSFAISSHRNPDGDSIGSCIALGLALKKLGKSVTYIMDDIPQKFEFLDEVKNFKVDASEHFDVVVCLDCSNIAHLHNSQDLSNGDLIINIDHHISNTNYGGLNYIDSVASATGEIIYELICKLSIPIDKDMAVALYVAVVTDTGNFKYSNVTYKTHAIVSELYKISDIYWKINTIIFDQNSYEGMKIIGKSLENLYLTHENRISVIALSLEDLKEYDNVDLEGIINYARDIKGVEVAVFAKEVEPNLFRVSFRANGDYDVSTLATIYGGGGHSKAAGCTIRGNSLKDIMNDITHNIAKDLQ</sequence>
<dbReference type="Gene3D" id="3.90.1640.10">
    <property type="entry name" value="inorganic pyrophosphatase (n-terminal core)"/>
    <property type="match status" value="1"/>
</dbReference>
<keyword evidence="4" id="KW-1185">Reference proteome</keyword>